<organism evidence="3 4">
    <name type="scientific">Hyphopichia burtonii NRRL Y-1933</name>
    <dbReference type="NCBI Taxonomy" id="984485"/>
    <lineage>
        <taxon>Eukaryota</taxon>
        <taxon>Fungi</taxon>
        <taxon>Dikarya</taxon>
        <taxon>Ascomycota</taxon>
        <taxon>Saccharomycotina</taxon>
        <taxon>Pichiomycetes</taxon>
        <taxon>Debaryomycetaceae</taxon>
        <taxon>Hyphopichia</taxon>
    </lineage>
</organism>
<dbReference type="STRING" id="984485.A0A1E4RCV1"/>
<dbReference type="PANTHER" id="PTHR31902:SF7">
    <property type="entry name" value="ALTERED INHERITANCE OF MITOCHONDRIA PROTEIN 32"/>
    <property type="match status" value="1"/>
</dbReference>
<dbReference type="OrthoDB" id="10253744at2759"/>
<dbReference type="InterPro" id="IPR036249">
    <property type="entry name" value="Thioredoxin-like_sf"/>
</dbReference>
<keyword evidence="4" id="KW-1185">Reference proteome</keyword>
<dbReference type="EMBL" id="KV454545">
    <property type="protein sequence ID" value="ODV65094.1"/>
    <property type="molecule type" value="Genomic_DNA"/>
</dbReference>
<evidence type="ECO:0000313" key="4">
    <source>
        <dbReference type="Proteomes" id="UP000095085"/>
    </source>
</evidence>
<sequence>MNGLRISKRSYSQLVERCPAPGYDTGCTFCEIPKFPSDKPIDYAKNLNGTKVLPWKHALIFSHGFEDFNKMPSKIELVPGSLSGEINLLKKKLVSAYHPIMVSNAQSKYSEISDLQPNEQLVYLYPDNKKIRFGLKDTKEFIKKYLRPSQEEMSHQEPVYNPFAQPEPQLDLEEQQPANFSEIDIDKDLILICGHLARDVRCGLMAPLLIEEFEKVLDKEELTSKIDIGLVSHIGGHAYAGNVIYFPKDKSRKAIWYGRVFPQLVQGIVKETIINGNIIKELYRGDL</sequence>
<dbReference type="CDD" id="cd03062">
    <property type="entry name" value="TRX_Fd_Sucrase"/>
    <property type="match status" value="1"/>
</dbReference>
<evidence type="ECO:0000313" key="3">
    <source>
        <dbReference type="EMBL" id="ODV65094.1"/>
    </source>
</evidence>
<dbReference type="PANTHER" id="PTHR31902">
    <property type="entry name" value="ACTIN PATCHES DISTAL PROTEIN 1"/>
    <property type="match status" value="1"/>
</dbReference>
<reference evidence="4" key="1">
    <citation type="submission" date="2016-05" db="EMBL/GenBank/DDBJ databases">
        <title>Comparative genomics of biotechnologically important yeasts.</title>
        <authorList>
            <consortium name="DOE Joint Genome Institute"/>
            <person name="Riley R."/>
            <person name="Haridas S."/>
            <person name="Wolfe K.H."/>
            <person name="Lopes M.R."/>
            <person name="Hittinger C.T."/>
            <person name="Goker M."/>
            <person name="Salamov A."/>
            <person name="Wisecaver J."/>
            <person name="Long T.M."/>
            <person name="Aerts A.L."/>
            <person name="Barry K."/>
            <person name="Choi C."/>
            <person name="Clum A."/>
            <person name="Coughlan A.Y."/>
            <person name="Deshpande S."/>
            <person name="Douglass A.P."/>
            <person name="Hanson S.J."/>
            <person name="Klenk H.-P."/>
            <person name="Labutti K."/>
            <person name="Lapidus A."/>
            <person name="Lindquist E."/>
            <person name="Lipzen A."/>
            <person name="Meier-Kolthoff J.P."/>
            <person name="Ohm R.A."/>
            <person name="Otillar R.P."/>
            <person name="Pangilinan J."/>
            <person name="Peng Y."/>
            <person name="Rokas A."/>
            <person name="Rosa C.A."/>
            <person name="Scheuner C."/>
            <person name="Sibirny A.A."/>
            <person name="Slot J.C."/>
            <person name="Stielow J.B."/>
            <person name="Sun H."/>
            <person name="Kurtzman C.P."/>
            <person name="Blackwell M."/>
            <person name="Grigoriev I.V."/>
            <person name="Jeffries T.W."/>
        </authorList>
    </citation>
    <scope>NUCLEOTIDE SEQUENCE [LARGE SCALE GENOMIC DNA]</scope>
    <source>
        <strain evidence="4">NRRL Y-1933</strain>
    </source>
</reference>
<dbReference type="InterPro" id="IPR009737">
    <property type="entry name" value="Aim32/Apd1-like"/>
</dbReference>
<name>A0A1E4RCV1_9ASCO</name>
<dbReference type="GeneID" id="30994826"/>
<evidence type="ECO:0000256" key="2">
    <source>
        <dbReference type="ARBA" id="ARBA00040895"/>
    </source>
</evidence>
<dbReference type="Proteomes" id="UP000095085">
    <property type="component" value="Unassembled WGS sequence"/>
</dbReference>
<gene>
    <name evidence="3" type="ORF">HYPBUDRAFT_150482</name>
</gene>
<comment type="similarity">
    <text evidence="1">Belongs to the AIM32 family.</text>
</comment>
<dbReference type="Gene3D" id="3.40.30.10">
    <property type="entry name" value="Glutaredoxin"/>
    <property type="match status" value="1"/>
</dbReference>
<dbReference type="SUPFAM" id="SSF52833">
    <property type="entry name" value="Thioredoxin-like"/>
    <property type="match status" value="1"/>
</dbReference>
<dbReference type="RefSeq" id="XP_020074161.1">
    <property type="nucleotide sequence ID" value="XM_020220276.1"/>
</dbReference>
<evidence type="ECO:0000256" key="1">
    <source>
        <dbReference type="ARBA" id="ARBA00038208"/>
    </source>
</evidence>
<dbReference type="AlphaFoldDB" id="A0A1E4RCV1"/>
<dbReference type="Pfam" id="PF06999">
    <property type="entry name" value="Suc_Fer-like"/>
    <property type="match status" value="1"/>
</dbReference>
<accession>A0A1E4RCV1</accession>
<protein>
    <recommendedName>
        <fullName evidence="2">Altered inheritance of mitochondria protein 32</fullName>
    </recommendedName>
</protein>
<proteinExistence type="inferred from homology"/>